<evidence type="ECO:0000259" key="1">
    <source>
        <dbReference type="Pfam" id="PF12647"/>
    </source>
</evidence>
<dbReference type="InterPro" id="IPR024439">
    <property type="entry name" value="RNHCP"/>
</dbReference>
<gene>
    <name evidence="2" type="ORF">G3I43_14840</name>
</gene>
<accession>A0A6G3SRC0</accession>
<feature type="domain" description="RNHCP" evidence="1">
    <location>
        <begin position="18"/>
        <end position="106"/>
    </location>
</feature>
<organism evidence="2">
    <name type="scientific">Streptomyces anulatus</name>
    <name type="common">Streptomyces chrysomallus</name>
    <dbReference type="NCBI Taxonomy" id="1892"/>
    <lineage>
        <taxon>Bacteria</taxon>
        <taxon>Bacillati</taxon>
        <taxon>Actinomycetota</taxon>
        <taxon>Actinomycetes</taxon>
        <taxon>Kitasatosporales</taxon>
        <taxon>Streptomycetaceae</taxon>
        <taxon>Streptomyces</taxon>
    </lineage>
</organism>
<dbReference type="Pfam" id="PF12647">
    <property type="entry name" value="RNHCP"/>
    <property type="match status" value="1"/>
</dbReference>
<dbReference type="RefSeq" id="WP_164257616.1">
    <property type="nucleotide sequence ID" value="NZ_JAAGLK010000063.1"/>
</dbReference>
<dbReference type="PROSITE" id="PS51257">
    <property type="entry name" value="PROKAR_LIPOPROTEIN"/>
    <property type="match status" value="1"/>
</dbReference>
<protein>
    <submittedName>
        <fullName evidence="2">RNHCP domain-containing protein</fullName>
    </submittedName>
</protein>
<dbReference type="EMBL" id="JAAGMK010000412">
    <property type="protein sequence ID" value="NEB85449.1"/>
    <property type="molecule type" value="Genomic_DNA"/>
</dbReference>
<reference evidence="2" key="1">
    <citation type="submission" date="2020-01" db="EMBL/GenBank/DDBJ databases">
        <title>Insect and environment-associated Actinomycetes.</title>
        <authorList>
            <person name="Currrie C."/>
            <person name="Chevrette M."/>
            <person name="Carlson C."/>
            <person name="Stubbendieck R."/>
            <person name="Wendt-Pienkowski E."/>
        </authorList>
    </citation>
    <scope>NUCLEOTIDE SEQUENCE</scope>
    <source>
        <strain evidence="2">SID505</strain>
    </source>
</reference>
<sequence length="126" mass="13340">MSSTSRTLSSSPHTAPHSAFSCAWCGRTASALADDGTQRRHCPSCLRFEHVPDPADGGSGDCGGRMSPIAVAVPRTGGWLVIHRCVRCDGLTSSPAHVDDNQLMLMQLAVRPLAQPPFPLEAFGDL</sequence>
<dbReference type="AlphaFoldDB" id="A0A6G3SRC0"/>
<proteinExistence type="predicted"/>
<name>A0A6G3SRC0_STRAQ</name>
<comment type="caution">
    <text evidence="2">The sequence shown here is derived from an EMBL/GenBank/DDBJ whole genome shotgun (WGS) entry which is preliminary data.</text>
</comment>
<evidence type="ECO:0000313" key="2">
    <source>
        <dbReference type="EMBL" id="NEB85449.1"/>
    </source>
</evidence>